<keyword evidence="1" id="KW-1133">Transmembrane helix</keyword>
<dbReference type="AlphaFoldDB" id="A0A0A8X1U7"/>
<organism evidence="2 3">
    <name type="scientific">Mesobacillus selenatarsenatis (strain DSM 18680 / JCM 14380 / FERM P-15431 / SF-1)</name>
    <dbReference type="NCBI Taxonomy" id="1321606"/>
    <lineage>
        <taxon>Bacteria</taxon>
        <taxon>Bacillati</taxon>
        <taxon>Bacillota</taxon>
        <taxon>Bacilli</taxon>
        <taxon>Bacillales</taxon>
        <taxon>Bacillaceae</taxon>
        <taxon>Mesobacillus</taxon>
    </lineage>
</organism>
<keyword evidence="3" id="KW-1185">Reference proteome</keyword>
<evidence type="ECO:0000256" key="1">
    <source>
        <dbReference type="SAM" id="Phobius"/>
    </source>
</evidence>
<evidence type="ECO:0000313" key="3">
    <source>
        <dbReference type="Proteomes" id="UP000031014"/>
    </source>
</evidence>
<feature type="transmembrane region" description="Helical" evidence="1">
    <location>
        <begin position="7"/>
        <end position="26"/>
    </location>
</feature>
<reference evidence="2 3" key="1">
    <citation type="submission" date="2013-06" db="EMBL/GenBank/DDBJ databases">
        <title>Whole genome shotgun sequence of Bacillus selenatarsenatis SF-1.</title>
        <authorList>
            <person name="Kuroda M."/>
            <person name="Sei K."/>
            <person name="Yamashita M."/>
            <person name="Ike M."/>
        </authorList>
    </citation>
    <scope>NUCLEOTIDE SEQUENCE [LARGE SCALE GENOMIC DNA]</scope>
    <source>
        <strain evidence="2 3">SF-1</strain>
    </source>
</reference>
<keyword evidence="1" id="KW-0812">Transmembrane</keyword>
<gene>
    <name evidence="2" type="ORF">SAMD00020551_1132</name>
</gene>
<evidence type="ECO:0000313" key="2">
    <source>
        <dbReference type="EMBL" id="GAM12997.1"/>
    </source>
</evidence>
<protein>
    <submittedName>
        <fullName evidence="2">Uncharacterized protein</fullName>
    </submittedName>
</protein>
<dbReference type="RefSeq" id="WP_041964882.1">
    <property type="nucleotide sequence ID" value="NZ_BASE01000023.1"/>
</dbReference>
<dbReference type="STRING" id="1321606.SAMD00020551_1132"/>
<dbReference type="Proteomes" id="UP000031014">
    <property type="component" value="Unassembled WGS sequence"/>
</dbReference>
<dbReference type="EMBL" id="BASE01000023">
    <property type="protein sequence ID" value="GAM12997.1"/>
    <property type="molecule type" value="Genomic_DNA"/>
</dbReference>
<dbReference type="OrthoDB" id="2867787at2"/>
<keyword evidence="1" id="KW-0472">Membrane</keyword>
<accession>A0A0A8X1U7</accession>
<sequence>MAKRKMVLTLTFILVSVVLLTAYWAYNHNIVSGNFDQLTISGMNGETIKVIEDKDEIAKILSDINGSPRTFKYDNGLTYDYLPHGIMTFENSTEKVQIGLLFKNGKTITKYWEIDTEFLFGNTSE</sequence>
<proteinExistence type="predicted"/>
<name>A0A0A8X1U7_MESS1</name>
<comment type="caution">
    <text evidence="2">The sequence shown here is derived from an EMBL/GenBank/DDBJ whole genome shotgun (WGS) entry which is preliminary data.</text>
</comment>